<feature type="transmembrane region" description="Helical" evidence="7">
    <location>
        <begin position="153"/>
        <end position="173"/>
    </location>
</feature>
<organism evidence="8 9">
    <name type="scientific">Actinomadura montaniterrae</name>
    <dbReference type="NCBI Taxonomy" id="1803903"/>
    <lineage>
        <taxon>Bacteria</taxon>
        <taxon>Bacillati</taxon>
        <taxon>Actinomycetota</taxon>
        <taxon>Actinomycetes</taxon>
        <taxon>Streptosporangiales</taxon>
        <taxon>Thermomonosporaceae</taxon>
        <taxon>Actinomadura</taxon>
    </lineage>
</organism>
<keyword evidence="4 7" id="KW-0812">Transmembrane</keyword>
<feature type="transmembrane region" description="Helical" evidence="7">
    <location>
        <begin position="290"/>
        <end position="313"/>
    </location>
</feature>
<sequence length="411" mass="41316">MGLRSFLLDVAPLRESRAFRRLWAGQTLSGFGGQMTLVAVMFQIWQATGSTAWTGAVGMAQAVPLVALGLFAGALVDRVDRRRVYLLTTSGQTACSLVLALQGLLGHLPPAGVLGVVAAQSCFAAGGGPASRTFVPRLLPKHQVAAGLALRRIAFQGAMLAGPALGGLIVGGFGVGGCYLADAVTFAAALYGAFGLPPMRPGDEPARPGVRGVLDGLAFLARTPVIRGALLTDLAVTVLSMPVSLFPLINAERFGDDPRTLGLFLTAMAAGGVGASLFSGTFTRLPQPGLVMLAGSAAWGAALALFGLAPGAWTGLACLVLAGAADTVSVVSRGTVVQTHTPGELLGRVGAAEQIVGQAGPDIGNLRAGLVADATSGTAAAVSGGLLCLAAVAAVAVATPPLRRLTTSPVR</sequence>
<dbReference type="InterPro" id="IPR036259">
    <property type="entry name" value="MFS_trans_sf"/>
</dbReference>
<dbReference type="EMBL" id="WBMR01000011">
    <property type="protein sequence ID" value="KAB2387827.1"/>
    <property type="molecule type" value="Genomic_DNA"/>
</dbReference>
<comment type="subcellular location">
    <subcellularLocation>
        <location evidence="1">Cell inner membrane</location>
        <topology evidence="1">Multi-pass membrane protein</topology>
    </subcellularLocation>
</comment>
<dbReference type="Gene3D" id="1.20.1250.20">
    <property type="entry name" value="MFS general substrate transporter like domains"/>
    <property type="match status" value="1"/>
</dbReference>
<keyword evidence="3" id="KW-1003">Cell membrane</keyword>
<evidence type="ECO:0000313" key="8">
    <source>
        <dbReference type="EMBL" id="KAB2387827.1"/>
    </source>
</evidence>
<evidence type="ECO:0000313" key="9">
    <source>
        <dbReference type="Proteomes" id="UP000483004"/>
    </source>
</evidence>
<evidence type="ECO:0000256" key="3">
    <source>
        <dbReference type="ARBA" id="ARBA00022475"/>
    </source>
</evidence>
<evidence type="ECO:0000256" key="2">
    <source>
        <dbReference type="ARBA" id="ARBA00022448"/>
    </source>
</evidence>
<accession>A0A6L3W2N0</accession>
<evidence type="ECO:0000256" key="7">
    <source>
        <dbReference type="SAM" id="Phobius"/>
    </source>
</evidence>
<feature type="transmembrane region" description="Helical" evidence="7">
    <location>
        <begin position="51"/>
        <end position="72"/>
    </location>
</feature>
<evidence type="ECO:0000256" key="4">
    <source>
        <dbReference type="ARBA" id="ARBA00022692"/>
    </source>
</evidence>
<dbReference type="Pfam" id="PF05977">
    <property type="entry name" value="MFS_3"/>
    <property type="match status" value="1"/>
</dbReference>
<evidence type="ECO:0000256" key="5">
    <source>
        <dbReference type="ARBA" id="ARBA00022989"/>
    </source>
</evidence>
<dbReference type="GO" id="GO:0005886">
    <property type="term" value="C:plasma membrane"/>
    <property type="evidence" value="ECO:0007669"/>
    <property type="project" value="UniProtKB-SubCell"/>
</dbReference>
<name>A0A6L3W2N0_9ACTN</name>
<comment type="caution">
    <text evidence="8">The sequence shown here is derived from an EMBL/GenBank/DDBJ whole genome shotgun (WGS) entry which is preliminary data.</text>
</comment>
<dbReference type="PANTHER" id="PTHR23513:SF9">
    <property type="entry name" value="ENTEROBACTIN EXPORTER ENTS"/>
    <property type="match status" value="1"/>
</dbReference>
<feature type="transmembrane region" description="Helical" evidence="7">
    <location>
        <begin position="230"/>
        <end position="249"/>
    </location>
</feature>
<evidence type="ECO:0000256" key="1">
    <source>
        <dbReference type="ARBA" id="ARBA00004429"/>
    </source>
</evidence>
<dbReference type="RefSeq" id="WP_151539042.1">
    <property type="nucleotide sequence ID" value="NZ_WBMR01000011.1"/>
</dbReference>
<protein>
    <submittedName>
        <fullName evidence="8">MFS transporter</fullName>
    </submittedName>
</protein>
<dbReference type="AlphaFoldDB" id="A0A6L3W2N0"/>
<dbReference type="CDD" id="cd06173">
    <property type="entry name" value="MFS_MefA_like"/>
    <property type="match status" value="1"/>
</dbReference>
<keyword evidence="5 7" id="KW-1133">Transmembrane helix</keyword>
<feature type="transmembrane region" description="Helical" evidence="7">
    <location>
        <begin position="379"/>
        <end position="402"/>
    </location>
</feature>
<proteinExistence type="predicted"/>
<dbReference type="OrthoDB" id="5494559at2"/>
<dbReference type="InterPro" id="IPR010290">
    <property type="entry name" value="TM_effector"/>
</dbReference>
<dbReference type="SUPFAM" id="SSF103473">
    <property type="entry name" value="MFS general substrate transporter"/>
    <property type="match status" value="1"/>
</dbReference>
<feature type="transmembrane region" description="Helical" evidence="7">
    <location>
        <begin position="21"/>
        <end position="45"/>
    </location>
</feature>
<evidence type="ECO:0000256" key="6">
    <source>
        <dbReference type="ARBA" id="ARBA00023136"/>
    </source>
</evidence>
<reference evidence="8 9" key="1">
    <citation type="submission" date="2019-09" db="EMBL/GenBank/DDBJ databases">
        <title>Actinomadura physcomitrii sp. nov., a novel actinomycete isolated from moss [Physcomitrium sphaericum (Ludw) Fuernr].</title>
        <authorList>
            <person name="Liu C."/>
            <person name="Zhuang X."/>
        </authorList>
    </citation>
    <scope>NUCLEOTIDE SEQUENCE [LARGE SCALE GENOMIC DNA]</scope>
    <source>
        <strain evidence="8 9">CYP1-1B</strain>
    </source>
</reference>
<dbReference type="PANTHER" id="PTHR23513">
    <property type="entry name" value="INTEGRAL MEMBRANE EFFLUX PROTEIN-RELATED"/>
    <property type="match status" value="1"/>
</dbReference>
<dbReference type="Proteomes" id="UP000483004">
    <property type="component" value="Unassembled WGS sequence"/>
</dbReference>
<keyword evidence="2" id="KW-0813">Transport</keyword>
<feature type="transmembrane region" description="Helical" evidence="7">
    <location>
        <begin position="261"/>
        <end position="278"/>
    </location>
</feature>
<gene>
    <name evidence="8" type="ORF">F9B16_06485</name>
</gene>
<keyword evidence="9" id="KW-1185">Reference proteome</keyword>
<keyword evidence="6 7" id="KW-0472">Membrane</keyword>